<dbReference type="PROSITE" id="PS00061">
    <property type="entry name" value="ADH_SHORT"/>
    <property type="match status" value="1"/>
</dbReference>
<sequence>MTGKVAVVTGATSGIGARIARLFVGEGAQVVLAGRREAEGMRVAAELGDAATFRRADVSAEEDVRALVEYATERHGRLDVMVSNAGGPGHWVDVADVDLAAFREVMDVHLYGVLLGMKYAARVMVPQGSGSIINMASVSGTEAGWSGLDYSAAKAAIIHLTRCAAVELGESGVRVNSIAPSVVLTGIFGKGAGLDPAVADRTADQLAGAFPLMMGDYQAVRRPVSAEDVAQTALWLAGDAAGIVTGVNLAVDGGVGAGRPVSVSRAERVRLATALGSRG</sequence>
<evidence type="ECO:0000256" key="4">
    <source>
        <dbReference type="ARBA" id="ARBA00023098"/>
    </source>
</evidence>
<reference evidence="6" key="1">
    <citation type="submission" date="2021-03" db="EMBL/GenBank/DDBJ databases">
        <title>Whole genome shotgun sequence of Actinoplanes consettensis NBRC 14913.</title>
        <authorList>
            <person name="Komaki H."/>
            <person name="Tamura T."/>
        </authorList>
    </citation>
    <scope>NUCLEOTIDE SEQUENCE</scope>
    <source>
        <strain evidence="6">NBRC 14913</strain>
    </source>
</reference>
<dbReference type="SUPFAM" id="SSF51735">
    <property type="entry name" value="NAD(P)-binding Rossmann-fold domains"/>
    <property type="match status" value="1"/>
</dbReference>
<evidence type="ECO:0000256" key="3">
    <source>
        <dbReference type="ARBA" id="ARBA00023027"/>
    </source>
</evidence>
<name>A0A919VV81_9ACTN</name>
<dbReference type="Gene3D" id="3.40.50.720">
    <property type="entry name" value="NAD(P)-binding Rossmann-like Domain"/>
    <property type="match status" value="1"/>
</dbReference>
<dbReference type="Proteomes" id="UP000680865">
    <property type="component" value="Unassembled WGS sequence"/>
</dbReference>
<dbReference type="GO" id="GO:0008202">
    <property type="term" value="P:steroid metabolic process"/>
    <property type="evidence" value="ECO:0007669"/>
    <property type="project" value="UniProtKB-KW"/>
</dbReference>
<keyword evidence="4" id="KW-0443">Lipid metabolism</keyword>
<comment type="similarity">
    <text evidence="1">Belongs to the short-chain dehydrogenases/reductases (SDR) family.</text>
</comment>
<keyword evidence="5" id="KW-0753">Steroid metabolism</keyword>
<dbReference type="PRINTS" id="PR00081">
    <property type="entry name" value="GDHRDH"/>
</dbReference>
<dbReference type="InterPro" id="IPR020904">
    <property type="entry name" value="Sc_DH/Rdtase_CS"/>
</dbReference>
<dbReference type="PANTHER" id="PTHR43180">
    <property type="entry name" value="3-OXOACYL-(ACYL-CARRIER-PROTEIN) REDUCTASE (AFU_ORTHOLOGUE AFUA_6G11210)"/>
    <property type="match status" value="1"/>
</dbReference>
<dbReference type="AlphaFoldDB" id="A0A919VV81"/>
<dbReference type="PRINTS" id="PR00080">
    <property type="entry name" value="SDRFAMILY"/>
</dbReference>
<evidence type="ECO:0000256" key="2">
    <source>
        <dbReference type="ARBA" id="ARBA00023002"/>
    </source>
</evidence>
<dbReference type="EMBL" id="BOQP01000027">
    <property type="protein sequence ID" value="GIM76435.1"/>
    <property type="molecule type" value="Genomic_DNA"/>
</dbReference>
<keyword evidence="2" id="KW-0560">Oxidoreductase</keyword>
<evidence type="ECO:0000313" key="7">
    <source>
        <dbReference type="Proteomes" id="UP000680865"/>
    </source>
</evidence>
<gene>
    <name evidence="6" type="ORF">Aco04nite_50410</name>
</gene>
<dbReference type="PANTHER" id="PTHR43180:SF28">
    <property type="entry name" value="NAD(P)-BINDING ROSSMANN-FOLD SUPERFAMILY PROTEIN"/>
    <property type="match status" value="1"/>
</dbReference>
<evidence type="ECO:0000256" key="1">
    <source>
        <dbReference type="ARBA" id="ARBA00006484"/>
    </source>
</evidence>
<organism evidence="6 7">
    <name type="scientific">Winogradskya consettensis</name>
    <dbReference type="NCBI Taxonomy" id="113560"/>
    <lineage>
        <taxon>Bacteria</taxon>
        <taxon>Bacillati</taxon>
        <taxon>Actinomycetota</taxon>
        <taxon>Actinomycetes</taxon>
        <taxon>Micromonosporales</taxon>
        <taxon>Micromonosporaceae</taxon>
        <taxon>Winogradskya</taxon>
    </lineage>
</organism>
<dbReference type="InterPro" id="IPR002347">
    <property type="entry name" value="SDR_fam"/>
</dbReference>
<dbReference type="FunFam" id="3.40.50.720:FF:000084">
    <property type="entry name" value="Short-chain dehydrogenase reductase"/>
    <property type="match status" value="1"/>
</dbReference>
<proteinExistence type="inferred from homology"/>
<dbReference type="Pfam" id="PF13561">
    <property type="entry name" value="adh_short_C2"/>
    <property type="match status" value="1"/>
</dbReference>
<evidence type="ECO:0000313" key="6">
    <source>
        <dbReference type="EMBL" id="GIM76435.1"/>
    </source>
</evidence>
<protein>
    <submittedName>
        <fullName evidence="6">Oxidoreductase</fullName>
    </submittedName>
</protein>
<keyword evidence="7" id="KW-1185">Reference proteome</keyword>
<dbReference type="InterPro" id="IPR036291">
    <property type="entry name" value="NAD(P)-bd_dom_sf"/>
</dbReference>
<keyword evidence="3" id="KW-0520">NAD</keyword>
<accession>A0A919VV81</accession>
<comment type="caution">
    <text evidence="6">The sequence shown here is derived from an EMBL/GenBank/DDBJ whole genome shotgun (WGS) entry which is preliminary data.</text>
</comment>
<evidence type="ECO:0000256" key="5">
    <source>
        <dbReference type="ARBA" id="ARBA00023221"/>
    </source>
</evidence>
<dbReference type="GO" id="GO:0016491">
    <property type="term" value="F:oxidoreductase activity"/>
    <property type="evidence" value="ECO:0007669"/>
    <property type="project" value="UniProtKB-KW"/>
</dbReference>